<dbReference type="EMBL" id="SJPF01000004">
    <property type="protein sequence ID" value="TWT31746.1"/>
    <property type="molecule type" value="Genomic_DNA"/>
</dbReference>
<protein>
    <submittedName>
        <fullName evidence="1">Pentapeptide repeats (8 copies)</fullName>
    </submittedName>
</protein>
<accession>A0A5C5UZE9</accession>
<dbReference type="InterPro" id="IPR052949">
    <property type="entry name" value="PA_immunity-related"/>
</dbReference>
<dbReference type="Pfam" id="PF13599">
    <property type="entry name" value="Pentapeptide_4"/>
    <property type="match status" value="1"/>
</dbReference>
<evidence type="ECO:0000313" key="1">
    <source>
        <dbReference type="EMBL" id="TWT31746.1"/>
    </source>
</evidence>
<dbReference type="Gene3D" id="2.160.20.80">
    <property type="entry name" value="E3 ubiquitin-protein ligase SopA"/>
    <property type="match status" value="1"/>
</dbReference>
<dbReference type="Proteomes" id="UP000318878">
    <property type="component" value="Unassembled WGS sequence"/>
</dbReference>
<organism evidence="1 2">
    <name type="scientific">Blastopirellula retiformator</name>
    <dbReference type="NCBI Taxonomy" id="2527970"/>
    <lineage>
        <taxon>Bacteria</taxon>
        <taxon>Pseudomonadati</taxon>
        <taxon>Planctomycetota</taxon>
        <taxon>Planctomycetia</taxon>
        <taxon>Pirellulales</taxon>
        <taxon>Pirellulaceae</taxon>
        <taxon>Blastopirellula</taxon>
    </lineage>
</organism>
<name>A0A5C5UZE9_9BACT</name>
<dbReference type="PANTHER" id="PTHR42999">
    <property type="entry name" value="ANTIBIOTIC RESISTANCE PROTEIN MCBG"/>
    <property type="match status" value="1"/>
</dbReference>
<gene>
    <name evidence="1" type="ORF">Enr8_36700</name>
</gene>
<dbReference type="PANTHER" id="PTHR42999:SF2">
    <property type="match status" value="1"/>
</dbReference>
<reference evidence="1 2" key="1">
    <citation type="submission" date="2019-02" db="EMBL/GenBank/DDBJ databases">
        <title>Deep-cultivation of Planctomycetes and their phenomic and genomic characterization uncovers novel biology.</title>
        <authorList>
            <person name="Wiegand S."/>
            <person name="Jogler M."/>
            <person name="Boedeker C."/>
            <person name="Pinto D."/>
            <person name="Vollmers J."/>
            <person name="Rivas-Marin E."/>
            <person name="Kohn T."/>
            <person name="Peeters S.H."/>
            <person name="Heuer A."/>
            <person name="Rast P."/>
            <person name="Oberbeckmann S."/>
            <person name="Bunk B."/>
            <person name="Jeske O."/>
            <person name="Meyerdierks A."/>
            <person name="Storesund J.E."/>
            <person name="Kallscheuer N."/>
            <person name="Luecker S."/>
            <person name="Lage O.M."/>
            <person name="Pohl T."/>
            <person name="Merkel B.J."/>
            <person name="Hornburger P."/>
            <person name="Mueller R.-W."/>
            <person name="Bruemmer F."/>
            <person name="Labrenz M."/>
            <person name="Spormann A.M."/>
            <person name="Op Den Camp H."/>
            <person name="Overmann J."/>
            <person name="Amann R."/>
            <person name="Jetten M.S.M."/>
            <person name="Mascher T."/>
            <person name="Medema M.H."/>
            <person name="Devos D.P."/>
            <person name="Kaster A.-K."/>
            <person name="Ovreas L."/>
            <person name="Rohde M."/>
            <person name="Galperin M.Y."/>
            <person name="Jogler C."/>
        </authorList>
    </citation>
    <scope>NUCLEOTIDE SEQUENCE [LARGE SCALE GENOMIC DNA]</scope>
    <source>
        <strain evidence="1 2">Enr8</strain>
    </source>
</reference>
<dbReference type="RefSeq" id="WP_146434124.1">
    <property type="nucleotide sequence ID" value="NZ_SJPF01000004.1"/>
</dbReference>
<evidence type="ECO:0000313" key="2">
    <source>
        <dbReference type="Proteomes" id="UP000318878"/>
    </source>
</evidence>
<dbReference type="OrthoDB" id="272614at2"/>
<keyword evidence="2" id="KW-1185">Reference proteome</keyword>
<dbReference type="AlphaFoldDB" id="A0A5C5UZE9"/>
<dbReference type="Pfam" id="PF00805">
    <property type="entry name" value="Pentapeptide"/>
    <property type="match status" value="1"/>
</dbReference>
<sequence>MAKKTWGYGLLSPDLPADEDLVPCSVETIDDEQDYERVLVRGQRPAATLDRLTILTSRLDQVVWPAAKLPEILLRDVQATTCDFSNAQMPGSEFQQVELVGAKLIGIDFTSAAWRNVVLTRCNLSFCTWRGAKLKNCRFEDCEMGDVDFDQTQLESVEWVDCRMRRGRFYGARLTESKLLRCDLQDLGAAADDLRKLKIDSAGWLQLAPLFDVVIE</sequence>
<proteinExistence type="predicted"/>
<dbReference type="SUPFAM" id="SSF141571">
    <property type="entry name" value="Pentapeptide repeat-like"/>
    <property type="match status" value="1"/>
</dbReference>
<dbReference type="InterPro" id="IPR001646">
    <property type="entry name" value="5peptide_repeat"/>
</dbReference>
<comment type="caution">
    <text evidence="1">The sequence shown here is derived from an EMBL/GenBank/DDBJ whole genome shotgun (WGS) entry which is preliminary data.</text>
</comment>